<gene>
    <name evidence="1" type="ORF">QS748_00480</name>
</gene>
<accession>A0AA90NJD1</accession>
<keyword evidence="2" id="KW-1185">Reference proteome</keyword>
<comment type="caution">
    <text evidence="1">The sequence shown here is derived from an EMBL/GenBank/DDBJ whole genome shotgun (WGS) entry which is preliminary data.</text>
</comment>
<name>A0AA90NJD1_9GAMM</name>
<proteinExistence type="predicted"/>
<dbReference type="EMBL" id="JASXSV010000001">
    <property type="protein sequence ID" value="MDP0587753.1"/>
    <property type="molecule type" value="Genomic_DNA"/>
</dbReference>
<evidence type="ECO:0000313" key="2">
    <source>
        <dbReference type="Proteomes" id="UP001178148"/>
    </source>
</evidence>
<dbReference type="Proteomes" id="UP001178148">
    <property type="component" value="Unassembled WGS sequence"/>
</dbReference>
<reference evidence="1 2" key="1">
    <citation type="journal article" date="2023" name="bioRxiv">
        <title>An intranuclear bacterial parasite of deep-sea mussels expresses apoptosis inhibitors acquired from its host.</title>
        <authorList>
            <person name="Gonzalez Porras M.A."/>
            <person name="Assie A."/>
            <person name="Tietjen M."/>
            <person name="Violette M."/>
            <person name="Kleiner M."/>
            <person name="Gruber-Vodicka H."/>
            <person name="Dubilier N."/>
            <person name="Leisch N."/>
        </authorList>
    </citation>
    <scope>NUCLEOTIDE SEQUENCE [LARGE SCALE GENOMIC DNA]</scope>
    <source>
        <strain evidence="1">IAP13</strain>
    </source>
</reference>
<sequence>MEVLTEEDGSQVAELTCLNSVCGEHIADKWQRKVIEPAGFVTDFYKDPTNNIIHWCPITMAEFHHSSGVNSHGYALCLTCGRAESMSASGCFSKSLDLDKPHYPPSPTKFDREEDGTRSHCQGTAKLMPRIHIGSHVTLANLDDKCRVVGPVWFKTEEISVVSSKEHKLVSVDLELGGIGLISAHSIMYNIFTKPATMALT</sequence>
<organism evidence="1 2">
    <name type="scientific">Candidatus Endonucleibacter bathymodioli</name>
    <dbReference type="NCBI Taxonomy" id="539814"/>
    <lineage>
        <taxon>Bacteria</taxon>
        <taxon>Pseudomonadati</taxon>
        <taxon>Pseudomonadota</taxon>
        <taxon>Gammaproteobacteria</taxon>
        <taxon>Oceanospirillales</taxon>
        <taxon>Endozoicomonadaceae</taxon>
        <taxon>Candidatus Endonucleibacter</taxon>
    </lineage>
</organism>
<dbReference type="AlphaFoldDB" id="A0AA90NJD1"/>
<evidence type="ECO:0000313" key="1">
    <source>
        <dbReference type="EMBL" id="MDP0587753.1"/>
    </source>
</evidence>
<protein>
    <submittedName>
        <fullName evidence="1">Uncharacterized protein</fullName>
    </submittedName>
</protein>